<evidence type="ECO:0000313" key="2">
    <source>
        <dbReference type="Proteomes" id="UP000248714"/>
    </source>
</evidence>
<proteinExistence type="predicted"/>
<organism evidence="1 2">
    <name type="scientific">Lentzea atacamensis</name>
    <dbReference type="NCBI Taxonomy" id="531938"/>
    <lineage>
        <taxon>Bacteria</taxon>
        <taxon>Bacillati</taxon>
        <taxon>Actinomycetota</taxon>
        <taxon>Actinomycetes</taxon>
        <taxon>Pseudonocardiales</taxon>
        <taxon>Pseudonocardiaceae</taxon>
        <taxon>Lentzea</taxon>
    </lineage>
</organism>
<dbReference type="Proteomes" id="UP000248714">
    <property type="component" value="Unassembled WGS sequence"/>
</dbReference>
<name>A0ABX9E9K2_9PSEU</name>
<protein>
    <submittedName>
        <fullName evidence="1">Uncharacterized protein</fullName>
    </submittedName>
</protein>
<dbReference type="RefSeq" id="WP_112228492.1">
    <property type="nucleotide sequence ID" value="NZ_QLTT01000005.1"/>
</dbReference>
<accession>A0ABX9E9K2</accession>
<sequence>MNFAGFALPESKYTAGLFKLTDNLVRAIAQRSPQLTAVYPWLPRCEEWLRTHRIPDARCSRW</sequence>
<dbReference type="EMBL" id="QLTT01000005">
    <property type="protein sequence ID" value="RAS64856.1"/>
    <property type="molecule type" value="Genomic_DNA"/>
</dbReference>
<reference evidence="1 2" key="1">
    <citation type="submission" date="2018-06" db="EMBL/GenBank/DDBJ databases">
        <title>Genomic Encyclopedia of Type Strains, Phase IV (KMG-IV): sequencing the most valuable type-strain genomes for metagenomic binning, comparative biology and taxonomic classification.</title>
        <authorList>
            <person name="Goeker M."/>
        </authorList>
    </citation>
    <scope>NUCLEOTIDE SEQUENCE [LARGE SCALE GENOMIC DNA]</scope>
    <source>
        <strain evidence="1 2">DSM 45479</strain>
    </source>
</reference>
<keyword evidence="2" id="KW-1185">Reference proteome</keyword>
<gene>
    <name evidence="1" type="ORF">C8D87_105350</name>
</gene>
<evidence type="ECO:0000313" key="1">
    <source>
        <dbReference type="EMBL" id="RAS64856.1"/>
    </source>
</evidence>
<comment type="caution">
    <text evidence="1">The sequence shown here is derived from an EMBL/GenBank/DDBJ whole genome shotgun (WGS) entry which is preliminary data.</text>
</comment>